<dbReference type="AlphaFoldDB" id="A0A1E2VAU9"/>
<dbReference type="Proteomes" id="UP000094291">
    <property type="component" value="Unassembled WGS sequence"/>
</dbReference>
<name>A0A1E2VAU9_9GAMM</name>
<keyword evidence="2" id="KW-1185">Reference proteome</keyword>
<dbReference type="STRING" id="197479.BFW38_11695"/>
<reference evidence="1 2" key="1">
    <citation type="submission" date="2016-08" db="EMBL/GenBank/DDBJ databases">
        <authorList>
            <person name="Seilhamer J.J."/>
        </authorList>
    </citation>
    <scope>NUCLEOTIDE SEQUENCE [LARGE SCALE GENOMIC DNA]</scope>
    <source>
        <strain evidence="1 2">PH27A</strain>
    </source>
</reference>
<comment type="caution">
    <text evidence="1">The sequence shown here is derived from an EMBL/GenBank/DDBJ whole genome shotgun (WGS) entry which is preliminary data.</text>
</comment>
<dbReference type="EMBL" id="MDTQ01000001">
    <property type="protein sequence ID" value="ODC04094.1"/>
    <property type="molecule type" value="Genomic_DNA"/>
</dbReference>
<proteinExistence type="predicted"/>
<evidence type="ECO:0000313" key="1">
    <source>
        <dbReference type="EMBL" id="ODC04094.1"/>
    </source>
</evidence>
<protein>
    <submittedName>
        <fullName evidence="1">Uncharacterized protein</fullName>
    </submittedName>
</protein>
<accession>A0A1E2VAU9</accession>
<organism evidence="1 2">
    <name type="scientific">Terasakiispira papahanaumokuakeensis</name>
    <dbReference type="NCBI Taxonomy" id="197479"/>
    <lineage>
        <taxon>Bacteria</taxon>
        <taxon>Pseudomonadati</taxon>
        <taxon>Pseudomonadota</taxon>
        <taxon>Gammaproteobacteria</taxon>
        <taxon>Oceanospirillales</taxon>
        <taxon>Terasakiispira</taxon>
    </lineage>
</organism>
<evidence type="ECO:0000313" key="2">
    <source>
        <dbReference type="Proteomes" id="UP000094291"/>
    </source>
</evidence>
<gene>
    <name evidence="1" type="ORF">BFW38_11695</name>
</gene>
<sequence length="63" mass="7204">MFAVLMLAKRKQVNMLAHQHRDQNLQLVLAKSCIDQIQHGSTQYSSNQMLLPANHYLLNQSLA</sequence>